<feature type="compositionally biased region" description="Basic and acidic residues" evidence="2">
    <location>
        <begin position="1"/>
        <end position="16"/>
    </location>
</feature>
<feature type="region of interest" description="Disordered" evidence="2">
    <location>
        <begin position="1"/>
        <end position="65"/>
    </location>
</feature>
<dbReference type="EC" id="2.7.7.19" evidence="1"/>
<keyword evidence="4" id="KW-0808">Transferase</keyword>
<dbReference type="PANTHER" id="PTHR12271:SF40">
    <property type="entry name" value="POLY(A) RNA POLYMERASE GLD2"/>
    <property type="match status" value="1"/>
</dbReference>
<dbReference type="Proteomes" id="UP000593571">
    <property type="component" value="Unassembled WGS sequence"/>
</dbReference>
<dbReference type="InterPro" id="IPR045100">
    <property type="entry name" value="TUT4/7_NTP_transf"/>
</dbReference>
<feature type="region of interest" description="Disordered" evidence="2">
    <location>
        <begin position="80"/>
        <end position="191"/>
    </location>
</feature>
<evidence type="ECO:0000313" key="5">
    <source>
        <dbReference type="Proteomes" id="UP000593571"/>
    </source>
</evidence>
<dbReference type="PANTHER" id="PTHR12271">
    <property type="entry name" value="POLY A POLYMERASE CID PAP -RELATED"/>
    <property type="match status" value="1"/>
</dbReference>
<gene>
    <name evidence="4" type="ORF">HJG63_020120</name>
</gene>
<dbReference type="EMBL" id="JACASE010000001">
    <property type="protein sequence ID" value="KAF6508884.1"/>
    <property type="molecule type" value="Genomic_DNA"/>
</dbReference>
<sequence>MEESKTSKNENHEPKKNTWAVSEESKTVKVVTNQTLKARNDKSIKEIGTSSPNRSSSKKNKQNDICVEKTEVKSCKVNAASVPSSKDLGLVLRDQSHCKAKKSPNSPVKAEKLSVSQAKVEKASSLQAKVEKSPKSPNSPVKIEKTSSSLAMVADKALSSQKKAEKAPNSQMKSEKVPSSPAEGEKVPSLLLKENMRQAELQHIGKKIPISFTSLDKVNIDIVEGEKSALENCPRSQKQQTCTDNTGDSDDSASGIEDISDDLSKVKNDDSNKENSSEMDYLENATVIDESTLTPEQRLGLKQAEERLERDHIFRLEKRSPEYTNCRYLCKLCLIHIENIQGAHKHIKEKRHKKNILEKQEESELRSLPPPSPAHLAALSVAVIELAKEQGITDDDLRVRQEIVEEMSKVITTFLPECSLRLYGSSLTKFALKCSDVNIDIKFPPKMNHPDLLIQVLAILKKSVLYVDVESDFHAKVPVVVCKERKRMERTKYI</sequence>
<proteinExistence type="predicted"/>
<feature type="region of interest" description="Disordered" evidence="2">
    <location>
        <begin position="230"/>
        <end position="278"/>
    </location>
</feature>
<protein>
    <recommendedName>
        <fullName evidence="1">polynucleotide adenylyltransferase</fullName>
        <ecNumber evidence="1">2.7.7.19</ecNumber>
    </recommendedName>
</protein>
<dbReference type="Gene3D" id="3.30.460.10">
    <property type="entry name" value="Beta Polymerase, domain 2"/>
    <property type="match status" value="1"/>
</dbReference>
<keyword evidence="5" id="KW-1185">Reference proteome</keyword>
<reference evidence="4 5" key="1">
    <citation type="journal article" date="2020" name="Nature">
        <title>Six reference-quality genomes reveal evolution of bat adaptations.</title>
        <authorList>
            <person name="Jebb D."/>
            <person name="Huang Z."/>
            <person name="Pippel M."/>
            <person name="Hughes G.M."/>
            <person name="Lavrichenko K."/>
            <person name="Devanna P."/>
            <person name="Winkler S."/>
            <person name="Jermiin L.S."/>
            <person name="Skirmuntt E.C."/>
            <person name="Katzourakis A."/>
            <person name="Burkitt-Gray L."/>
            <person name="Ray D.A."/>
            <person name="Sullivan K.A.M."/>
            <person name="Roscito J.G."/>
            <person name="Kirilenko B.M."/>
            <person name="Davalos L.M."/>
            <person name="Corthals A.P."/>
            <person name="Power M.L."/>
            <person name="Jones G."/>
            <person name="Ransome R.D."/>
            <person name="Dechmann D.K.N."/>
            <person name="Locatelli A.G."/>
            <person name="Puechmaille S.J."/>
            <person name="Fedrigo O."/>
            <person name="Jarvis E.D."/>
            <person name="Hiller M."/>
            <person name="Vernes S.C."/>
            <person name="Myers E.W."/>
            <person name="Teeling E.C."/>
        </authorList>
    </citation>
    <scope>NUCLEOTIDE SEQUENCE [LARGE SCALE GENOMIC DNA]</scope>
    <source>
        <strain evidence="4">MRouAeg1</strain>
        <tissue evidence="4">Muscle</tissue>
    </source>
</reference>
<dbReference type="Pfam" id="PF19088">
    <property type="entry name" value="TUTase"/>
    <property type="match status" value="1"/>
</dbReference>
<name>A0A7J8KJ58_ROUAE</name>
<dbReference type="SUPFAM" id="SSF81301">
    <property type="entry name" value="Nucleotidyltransferase"/>
    <property type="match status" value="1"/>
</dbReference>
<evidence type="ECO:0000313" key="4">
    <source>
        <dbReference type="EMBL" id="KAF6508884.1"/>
    </source>
</evidence>
<evidence type="ECO:0000259" key="3">
    <source>
        <dbReference type="Pfam" id="PF19088"/>
    </source>
</evidence>
<dbReference type="GO" id="GO:1990817">
    <property type="term" value="F:poly(A) RNA polymerase activity"/>
    <property type="evidence" value="ECO:0007669"/>
    <property type="project" value="UniProtKB-EC"/>
</dbReference>
<feature type="compositionally biased region" description="Polar residues" evidence="2">
    <location>
        <begin position="234"/>
        <end position="246"/>
    </location>
</feature>
<evidence type="ECO:0000256" key="2">
    <source>
        <dbReference type="SAM" id="MobiDB-lite"/>
    </source>
</evidence>
<dbReference type="AlphaFoldDB" id="A0A7J8KJ58"/>
<feature type="compositionally biased region" description="Basic and acidic residues" evidence="2">
    <location>
        <begin position="262"/>
        <end position="276"/>
    </location>
</feature>
<accession>A0A7J8KJ58</accession>
<organism evidence="4 5">
    <name type="scientific">Rousettus aegyptiacus</name>
    <name type="common">Egyptian fruit bat</name>
    <name type="synonym">Pteropus aegyptiacus</name>
    <dbReference type="NCBI Taxonomy" id="9407"/>
    <lineage>
        <taxon>Eukaryota</taxon>
        <taxon>Metazoa</taxon>
        <taxon>Chordata</taxon>
        <taxon>Craniata</taxon>
        <taxon>Vertebrata</taxon>
        <taxon>Euteleostomi</taxon>
        <taxon>Mammalia</taxon>
        <taxon>Eutheria</taxon>
        <taxon>Laurasiatheria</taxon>
        <taxon>Chiroptera</taxon>
        <taxon>Yinpterochiroptera</taxon>
        <taxon>Pteropodoidea</taxon>
        <taxon>Pteropodidae</taxon>
        <taxon>Rousettinae</taxon>
        <taxon>Rousettus</taxon>
    </lineage>
</organism>
<dbReference type="InterPro" id="IPR043519">
    <property type="entry name" value="NT_sf"/>
</dbReference>
<feature type="domain" description="Terminal uridylyltransferase 4/7 nucleotidyltransferase" evidence="3">
    <location>
        <begin position="358"/>
        <end position="486"/>
    </location>
</feature>
<comment type="caution">
    <text evidence="4">The sequence shown here is derived from an EMBL/GenBank/DDBJ whole genome shotgun (WGS) entry which is preliminary data.</text>
</comment>
<dbReference type="CDD" id="cd05402">
    <property type="entry name" value="NT_PAP_TUTase"/>
    <property type="match status" value="1"/>
</dbReference>
<evidence type="ECO:0000256" key="1">
    <source>
        <dbReference type="ARBA" id="ARBA00012388"/>
    </source>
</evidence>
<dbReference type="GO" id="GO:0031123">
    <property type="term" value="P:RNA 3'-end processing"/>
    <property type="evidence" value="ECO:0007669"/>
    <property type="project" value="TreeGrafter"/>
</dbReference>